<feature type="region of interest" description="Disordered" evidence="1">
    <location>
        <begin position="44"/>
        <end position="68"/>
    </location>
</feature>
<organism evidence="2 3">
    <name type="scientific">Iris pallida</name>
    <name type="common">Sweet iris</name>
    <dbReference type="NCBI Taxonomy" id="29817"/>
    <lineage>
        <taxon>Eukaryota</taxon>
        <taxon>Viridiplantae</taxon>
        <taxon>Streptophyta</taxon>
        <taxon>Embryophyta</taxon>
        <taxon>Tracheophyta</taxon>
        <taxon>Spermatophyta</taxon>
        <taxon>Magnoliopsida</taxon>
        <taxon>Liliopsida</taxon>
        <taxon>Asparagales</taxon>
        <taxon>Iridaceae</taxon>
        <taxon>Iridoideae</taxon>
        <taxon>Irideae</taxon>
        <taxon>Iris</taxon>
    </lineage>
</organism>
<proteinExistence type="predicted"/>
<evidence type="ECO:0000256" key="1">
    <source>
        <dbReference type="SAM" id="MobiDB-lite"/>
    </source>
</evidence>
<name>A0AAX6EGQ4_IRIPA</name>
<evidence type="ECO:0000313" key="2">
    <source>
        <dbReference type="EMBL" id="KAJ6803196.1"/>
    </source>
</evidence>
<keyword evidence="3" id="KW-1185">Reference proteome</keyword>
<dbReference type="Proteomes" id="UP001140949">
    <property type="component" value="Unassembled WGS sequence"/>
</dbReference>
<gene>
    <name evidence="2" type="ORF">M6B38_108655</name>
</gene>
<reference evidence="2" key="1">
    <citation type="journal article" date="2023" name="GigaByte">
        <title>Genome assembly of the bearded iris, Iris pallida Lam.</title>
        <authorList>
            <person name="Bruccoleri R.E."/>
            <person name="Oakeley E.J."/>
            <person name="Faust A.M.E."/>
            <person name="Altorfer M."/>
            <person name="Dessus-Babus S."/>
            <person name="Burckhardt D."/>
            <person name="Oertli M."/>
            <person name="Naumann U."/>
            <person name="Petersen F."/>
            <person name="Wong J."/>
        </authorList>
    </citation>
    <scope>NUCLEOTIDE SEQUENCE</scope>
    <source>
        <strain evidence="2">GSM-AAB239-AS_SAM_17_03QT</strain>
    </source>
</reference>
<accession>A0AAX6EGQ4</accession>
<protein>
    <submittedName>
        <fullName evidence="2">Pollen-specific leucine-rich repeat extensin-like protein 4</fullName>
    </submittedName>
</protein>
<reference evidence="2" key="2">
    <citation type="submission" date="2023-04" db="EMBL/GenBank/DDBJ databases">
        <authorList>
            <person name="Bruccoleri R.E."/>
            <person name="Oakeley E.J."/>
            <person name="Faust A.-M."/>
            <person name="Dessus-Babus S."/>
            <person name="Altorfer M."/>
            <person name="Burckhardt D."/>
            <person name="Oertli M."/>
            <person name="Naumann U."/>
            <person name="Petersen F."/>
            <person name="Wong J."/>
        </authorList>
    </citation>
    <scope>NUCLEOTIDE SEQUENCE</scope>
    <source>
        <strain evidence="2">GSM-AAB239-AS_SAM_17_03QT</strain>
        <tissue evidence="2">Leaf</tissue>
    </source>
</reference>
<feature type="compositionally biased region" description="Gly residues" evidence="1">
    <location>
        <begin position="45"/>
        <end position="54"/>
    </location>
</feature>
<dbReference type="AlphaFoldDB" id="A0AAX6EGQ4"/>
<dbReference type="EMBL" id="JANAVB010036616">
    <property type="protein sequence ID" value="KAJ6803196.1"/>
    <property type="molecule type" value="Genomic_DNA"/>
</dbReference>
<evidence type="ECO:0000313" key="3">
    <source>
        <dbReference type="Proteomes" id="UP001140949"/>
    </source>
</evidence>
<comment type="caution">
    <text evidence="2">The sequence shown here is derived from an EMBL/GenBank/DDBJ whole genome shotgun (WGS) entry which is preliminary data.</text>
</comment>
<sequence length="68" mass="7183">MLCSRTLHSMTPRSRSGTMLEALARRLMTLTIALVDLNWRQGSREGSGGGGHGGTLIIDTAELGLGSN</sequence>